<dbReference type="RefSeq" id="WP_007920050.1">
    <property type="nucleotide sequence ID" value="NZ_ADVG01000004.1"/>
</dbReference>
<feature type="transmembrane region" description="Helical" evidence="7">
    <location>
        <begin position="476"/>
        <end position="495"/>
    </location>
</feature>
<dbReference type="GO" id="GO:0022857">
    <property type="term" value="F:transmembrane transporter activity"/>
    <property type="evidence" value="ECO:0007669"/>
    <property type="project" value="InterPro"/>
</dbReference>
<keyword evidence="6 7" id="KW-0472">Membrane</keyword>
<evidence type="ECO:0000313" key="8">
    <source>
        <dbReference type="EMBL" id="EFH82158.1"/>
    </source>
</evidence>
<dbReference type="eggNOG" id="COG0531">
    <property type="taxonomic scope" value="Bacteria"/>
</dbReference>
<keyword evidence="3" id="KW-1003">Cell membrane</keyword>
<dbReference type="STRING" id="485913.Krac_2943"/>
<feature type="transmembrane region" description="Helical" evidence="7">
    <location>
        <begin position="26"/>
        <end position="47"/>
    </location>
</feature>
<dbReference type="InterPro" id="IPR002293">
    <property type="entry name" value="AA/rel_permease1"/>
</dbReference>
<evidence type="ECO:0000256" key="6">
    <source>
        <dbReference type="ARBA" id="ARBA00023136"/>
    </source>
</evidence>
<feature type="transmembrane region" description="Helical" evidence="7">
    <location>
        <begin position="179"/>
        <end position="197"/>
    </location>
</feature>
<feature type="transmembrane region" description="Helical" evidence="7">
    <location>
        <begin position="359"/>
        <end position="379"/>
    </location>
</feature>
<reference evidence="8 9" key="1">
    <citation type="journal article" date="2011" name="Stand. Genomic Sci.">
        <title>Non-contiguous finished genome sequence and contextual data of the filamentous soil bacterium Ktedonobacter racemifer type strain (SOSP1-21).</title>
        <authorList>
            <person name="Chang Y.J."/>
            <person name="Land M."/>
            <person name="Hauser L."/>
            <person name="Chertkov O."/>
            <person name="Del Rio T.G."/>
            <person name="Nolan M."/>
            <person name="Copeland A."/>
            <person name="Tice H."/>
            <person name="Cheng J.F."/>
            <person name="Lucas S."/>
            <person name="Han C."/>
            <person name="Goodwin L."/>
            <person name="Pitluck S."/>
            <person name="Ivanova N."/>
            <person name="Ovchinikova G."/>
            <person name="Pati A."/>
            <person name="Chen A."/>
            <person name="Palaniappan K."/>
            <person name="Mavromatis K."/>
            <person name="Liolios K."/>
            <person name="Brettin T."/>
            <person name="Fiebig A."/>
            <person name="Rohde M."/>
            <person name="Abt B."/>
            <person name="Goker M."/>
            <person name="Detter J.C."/>
            <person name="Woyke T."/>
            <person name="Bristow J."/>
            <person name="Eisen J.A."/>
            <person name="Markowitz V."/>
            <person name="Hugenholtz P."/>
            <person name="Kyrpides N.C."/>
            <person name="Klenk H.P."/>
            <person name="Lapidus A."/>
        </authorList>
    </citation>
    <scope>NUCLEOTIDE SEQUENCE [LARGE SCALE GENOMIC DNA]</scope>
    <source>
        <strain evidence="9">DSM 44963</strain>
    </source>
</reference>
<accession>D6U018</accession>
<feature type="transmembrane region" description="Helical" evidence="7">
    <location>
        <begin position="391"/>
        <end position="417"/>
    </location>
</feature>
<dbReference type="Gene3D" id="1.20.1740.10">
    <property type="entry name" value="Amino acid/polyamine transporter I"/>
    <property type="match status" value="1"/>
</dbReference>
<dbReference type="InterPro" id="IPR050367">
    <property type="entry name" value="APC_superfamily"/>
</dbReference>
<dbReference type="EMBL" id="ADVG01000004">
    <property type="protein sequence ID" value="EFH82158.1"/>
    <property type="molecule type" value="Genomic_DNA"/>
</dbReference>
<feature type="transmembrane region" description="Helical" evidence="7">
    <location>
        <begin position="298"/>
        <end position="321"/>
    </location>
</feature>
<dbReference type="PANTHER" id="PTHR42770:SF15">
    <property type="entry name" value="GLUTAMATE_GAMMA-AMINOBUTYRATE ANTIPORTER-RELATED"/>
    <property type="match status" value="1"/>
</dbReference>
<feature type="transmembrane region" description="Helical" evidence="7">
    <location>
        <begin position="437"/>
        <end position="456"/>
    </location>
</feature>
<feature type="transmembrane region" description="Helical" evidence="7">
    <location>
        <begin position="103"/>
        <end position="125"/>
    </location>
</feature>
<dbReference type="Pfam" id="PF13520">
    <property type="entry name" value="AA_permease_2"/>
    <property type="match status" value="1"/>
</dbReference>
<feature type="transmembrane region" description="Helical" evidence="7">
    <location>
        <begin position="53"/>
        <end position="71"/>
    </location>
</feature>
<sequence>MDTSIREVTTEATLQEKKKLRKELRLFDLVFYTIAAIINVDTLGAVSSNGGQALTWLLISAVTFLIPYGLLTAELGSTFPQEGGVYEWCKLAGGRFYGAIASILYWISNPLWVGGTLAVTSIAAIKTFWFGNPNILWGGSALSDALLEMGVALVFIWGTTWCAITSLHVGKWLSLLGSYAKLALFAVFSILALVFFFGGHSSGEHLGLGDLVPTGNFGVIFSVILPVLIFNWAGFETQSGAGEEMHNPQRDIPRSIIRAGICVALAYAIPIAIILFTLPKSQLSNATGFLSAFQVVSGVLPAPVATGLGLLVALALVIGLASSGGTWLIGADRTYAIASLDRTAPVFLGRFSSRFGTPIVVNTMSGIVATIAMAAAIAVNSFSSDPNIATLFTLVLGFSISTATMAYLFVFPAFLILRYKYPQVKRVYKVPGGMVGAWAVTILTFLYAGIATYFILIPTDDTVANYKGLTRLTYELTQFTPLVVILLLAIVFFIWGQSEKRNKDVVVELDLNSGEEASHSVLSEPSEA</sequence>
<gene>
    <name evidence="8" type="ORF">Krac_2943</name>
</gene>
<evidence type="ECO:0000256" key="5">
    <source>
        <dbReference type="ARBA" id="ARBA00022989"/>
    </source>
</evidence>
<evidence type="ECO:0000256" key="3">
    <source>
        <dbReference type="ARBA" id="ARBA00022475"/>
    </source>
</evidence>
<protein>
    <submittedName>
        <fullName evidence="8">Amino acid permease-associated region</fullName>
    </submittedName>
</protein>
<comment type="subcellular location">
    <subcellularLocation>
        <location evidence="1">Cell membrane</location>
        <topology evidence="1">Multi-pass membrane protein</topology>
    </subcellularLocation>
</comment>
<feature type="transmembrane region" description="Helical" evidence="7">
    <location>
        <begin position="217"/>
        <end position="235"/>
    </location>
</feature>
<dbReference type="PANTHER" id="PTHR42770">
    <property type="entry name" value="AMINO ACID TRANSPORTER-RELATED"/>
    <property type="match status" value="1"/>
</dbReference>
<dbReference type="GO" id="GO:0005886">
    <property type="term" value="C:plasma membrane"/>
    <property type="evidence" value="ECO:0007669"/>
    <property type="project" value="UniProtKB-SubCell"/>
</dbReference>
<dbReference type="AlphaFoldDB" id="D6U018"/>
<evidence type="ECO:0000256" key="1">
    <source>
        <dbReference type="ARBA" id="ARBA00004651"/>
    </source>
</evidence>
<dbReference type="Proteomes" id="UP000004508">
    <property type="component" value="Unassembled WGS sequence"/>
</dbReference>
<proteinExistence type="predicted"/>
<feature type="transmembrane region" description="Helical" evidence="7">
    <location>
        <begin position="145"/>
        <end position="167"/>
    </location>
</feature>
<dbReference type="OrthoDB" id="92719at2"/>
<evidence type="ECO:0000256" key="2">
    <source>
        <dbReference type="ARBA" id="ARBA00022448"/>
    </source>
</evidence>
<dbReference type="PIRSF" id="PIRSF006060">
    <property type="entry name" value="AA_transporter"/>
    <property type="match status" value="1"/>
</dbReference>
<keyword evidence="5 7" id="KW-1133">Transmembrane helix</keyword>
<feature type="transmembrane region" description="Helical" evidence="7">
    <location>
        <begin position="256"/>
        <end position="278"/>
    </location>
</feature>
<keyword evidence="2" id="KW-0813">Transport</keyword>
<name>D6U018_KTERA</name>
<evidence type="ECO:0000256" key="7">
    <source>
        <dbReference type="SAM" id="Phobius"/>
    </source>
</evidence>
<dbReference type="InParanoid" id="D6U018"/>
<comment type="caution">
    <text evidence="8">The sequence shown here is derived from an EMBL/GenBank/DDBJ whole genome shotgun (WGS) entry which is preliminary data.</text>
</comment>
<keyword evidence="4 7" id="KW-0812">Transmembrane</keyword>
<keyword evidence="9" id="KW-1185">Reference proteome</keyword>
<evidence type="ECO:0000256" key="4">
    <source>
        <dbReference type="ARBA" id="ARBA00022692"/>
    </source>
</evidence>
<organism evidence="8 9">
    <name type="scientific">Ktedonobacter racemifer DSM 44963</name>
    <dbReference type="NCBI Taxonomy" id="485913"/>
    <lineage>
        <taxon>Bacteria</taxon>
        <taxon>Bacillati</taxon>
        <taxon>Chloroflexota</taxon>
        <taxon>Ktedonobacteria</taxon>
        <taxon>Ktedonobacterales</taxon>
        <taxon>Ktedonobacteraceae</taxon>
        <taxon>Ktedonobacter</taxon>
    </lineage>
</organism>
<evidence type="ECO:0000313" key="9">
    <source>
        <dbReference type="Proteomes" id="UP000004508"/>
    </source>
</evidence>